<feature type="region of interest" description="Disordered" evidence="1">
    <location>
        <begin position="352"/>
        <end position="567"/>
    </location>
</feature>
<sequence>MLLPLLGACAVVGPFQGPEWEPVRGLLAQDCSCKDPRCCGNLLVLCLFLIWQIRHCWHCIVRTRSCKRNATKVRPKKRAMPSERHDTSFGMPSRFFHPDKLKDTHVQQLAEKQRSLQKAWVQSLLSPQQPCQDPPWDVHTLSESIFYTSSFASACLLPQDSSSEAERIPWSLRDCETHLRLHTCRQVRKLLVHSQEKRVPAEPAGSLRYPTAMTLAMSLPNLSAQRLPFFHRAFLPDPPNLQQEMPTWMSSNSPQENEVPQSETQVLGRENSGETQAPWGVNQRESPGEDACGIQESRGQLFGGSRRKDGVVAKALGYKSLKTLTNKMDGKIWTPVWENQDHGGVETRTPIAERGKKNQKEVEDKKVTQAHLGENQEGVRWQTDAETQTPEWENQGKTGSEEVVEILLFETKETRKEGKGEIPLQGCTGGENEKSQMPQQDTRDQAGIDTGAETEAEERRNQDQAGSAGAVQTQTSERENVGETKQDDDDDDDDDAGAQALEWGKQGYIGIEKIQTPVGEKRGHSGNEKARDTHKVSKEEQKLSRHAVHGGRDKASLGRDREAEKCQISRRKKHREIRQEDWVVIQAAWWGNQRLIASEIHREFDIPHWGTQMQFGGEFRAEIQVPENDRRKGGDKDGTYILAPEAKNQGHLRCKTDMDNHPAERKSKIRDENGIDFQSLDERNLRKVKGEDGPDTWELGQEYLGQLRNKFHPKIHILKWKSQEHIKGKDDEDTLTLEAEKWGELMSNSGGEIHSSEGKKAEQVGSENDAETHIQIPREAGVEDATEVREAGEGSQSQLGCNRDDYTHWSEWKNKPIGIKDGTEKRNQREPGGEDDVKKEGHRQLESERGSCSPGRKSWELPGTENPAEKQASTRRGQRRARGEDGRKRQSFKRKKQRLIRSKVNRKICSVKRKKNQVQIRGRNGAEIETQGKRNVRKTTDDGGTDTQIPVEDDQEQESQTRGHENQKKGEFEDAGEIQDVRNQRKGRREGPGGSGIPRSGDNKQVRGKEARRTSLQGDCSANDVPSGRMHSLAHSPTPVASRYETLKHRQTVTVNSVISAPHSEMEHKAGVPSMAGLRSQRRQPRNPSSHAWQSQNPQSSALSTCPPPPCGQAPQDATALVGASTALHVIPTWPSLRKSKRLLLESLMRRRIAHLRWGLPWRILESYLLFNYSRPCSLPVAEVRLPGLCTNQELQRHGGIQSSMSGLKSPERSQSLPPPERKSAKLPTQAKPLGTCRPLRSESVGSAIPPVKPRRTKPPGGAREPQVQEEAAKSKVLAPRNPRSASESRSRCGPVRVLDLSNEILRGREMIGTGVSLMAEGASSRVRISSSRADQDYWKEERRSWGSPEPFRPQSWSSTYHRRGSLEAVKGRGPGGQLSFCSMETSSLEGNVHPVVARTSMSLPSNISWSPPQLAKAQHSAPNLTLRNPMLLPQGGDPHSREDIIGIQMALERDSQPPGYFCAGVAFPQTEHNKDGETAEKINWGPRNPPAPRKLGFIKRLKCFIFQCGLKK</sequence>
<dbReference type="PANTHER" id="PTHR22379:SF1">
    <property type="entry name" value="RIKEN CDNA 4930407I10 GENE"/>
    <property type="match status" value="1"/>
</dbReference>
<dbReference type="KEGG" id="dord:105991978"/>
<dbReference type="PANTHER" id="PTHR22379">
    <property type="entry name" value="RIKEN CDNA 4930407I10 GENE"/>
    <property type="match status" value="1"/>
</dbReference>
<name>A0A1S3FV27_DIPOR</name>
<feature type="compositionally biased region" description="Basic and acidic residues" evidence="1">
    <location>
        <begin position="476"/>
        <end position="485"/>
    </location>
</feature>
<feature type="compositionally biased region" description="Basic and acidic residues" evidence="1">
    <location>
        <begin position="519"/>
        <end position="543"/>
    </location>
</feature>
<dbReference type="RefSeq" id="XP_012880230.1">
    <property type="nucleotide sequence ID" value="XM_013024776.1"/>
</dbReference>
<gene>
    <name evidence="3" type="primary">LOC105991978</name>
</gene>
<dbReference type="CTD" id="103352467"/>
<feature type="compositionally biased region" description="Acidic residues" evidence="1">
    <location>
        <begin position="486"/>
        <end position="496"/>
    </location>
</feature>
<feature type="region of interest" description="Disordered" evidence="1">
    <location>
        <begin position="249"/>
        <end position="291"/>
    </location>
</feature>
<dbReference type="InterPro" id="IPR031715">
    <property type="entry name" value="DUF4727"/>
</dbReference>
<feature type="compositionally biased region" description="Polar residues" evidence="1">
    <location>
        <begin position="384"/>
        <end position="398"/>
    </location>
</feature>
<accession>A0A1S3FV27</accession>
<feature type="compositionally biased region" description="Polar residues" evidence="1">
    <location>
        <begin position="1091"/>
        <end position="1104"/>
    </location>
</feature>
<keyword evidence="2" id="KW-1185">Reference proteome</keyword>
<feature type="region of interest" description="Disordered" evidence="1">
    <location>
        <begin position="746"/>
        <end position="1036"/>
    </location>
</feature>
<reference evidence="3" key="1">
    <citation type="submission" date="2025-08" db="UniProtKB">
        <authorList>
            <consortium name="RefSeq"/>
        </authorList>
    </citation>
    <scope>IDENTIFICATION</scope>
    <source>
        <tissue evidence="3">Kidney</tissue>
    </source>
</reference>
<feature type="compositionally biased region" description="Basic and acidic residues" evidence="1">
    <location>
        <begin position="821"/>
        <end position="849"/>
    </location>
</feature>
<feature type="compositionally biased region" description="Basic and acidic residues" evidence="1">
    <location>
        <begin position="959"/>
        <end position="972"/>
    </location>
</feature>
<evidence type="ECO:0000313" key="3">
    <source>
        <dbReference type="RefSeq" id="XP_012880230.1"/>
    </source>
</evidence>
<dbReference type="GeneID" id="105991978"/>
<dbReference type="Proteomes" id="UP000081671">
    <property type="component" value="Unplaced"/>
</dbReference>
<feature type="compositionally biased region" description="Basic and acidic residues" evidence="1">
    <location>
        <begin position="1001"/>
        <end position="1013"/>
    </location>
</feature>
<feature type="region of interest" description="Disordered" evidence="1">
    <location>
        <begin position="1060"/>
        <end position="1114"/>
    </location>
</feature>
<feature type="region of interest" description="Disordered" evidence="1">
    <location>
        <begin position="1199"/>
        <end position="1294"/>
    </location>
</feature>
<evidence type="ECO:0000313" key="2">
    <source>
        <dbReference type="Proteomes" id="UP000081671"/>
    </source>
</evidence>
<organism evidence="2 3">
    <name type="scientific">Dipodomys ordii</name>
    <name type="common">Ord's kangaroo rat</name>
    <dbReference type="NCBI Taxonomy" id="10020"/>
    <lineage>
        <taxon>Eukaryota</taxon>
        <taxon>Metazoa</taxon>
        <taxon>Chordata</taxon>
        <taxon>Craniata</taxon>
        <taxon>Vertebrata</taxon>
        <taxon>Euteleostomi</taxon>
        <taxon>Mammalia</taxon>
        <taxon>Eutheria</taxon>
        <taxon>Euarchontoglires</taxon>
        <taxon>Glires</taxon>
        <taxon>Rodentia</taxon>
        <taxon>Castorimorpha</taxon>
        <taxon>Heteromyidae</taxon>
        <taxon>Dipodomyinae</taxon>
        <taxon>Dipodomys</taxon>
    </lineage>
</organism>
<evidence type="ECO:0000256" key="1">
    <source>
        <dbReference type="SAM" id="MobiDB-lite"/>
    </source>
</evidence>
<proteinExistence type="predicted"/>
<dbReference type="InParanoid" id="A0A1S3FV27"/>
<dbReference type="OrthoDB" id="9834506at2759"/>
<feature type="compositionally biased region" description="Basic and acidic residues" evidence="1">
    <location>
        <begin position="802"/>
        <end position="814"/>
    </location>
</feature>
<feature type="compositionally biased region" description="Basic residues" evidence="1">
    <location>
        <begin position="889"/>
        <end position="916"/>
    </location>
</feature>
<dbReference type="Pfam" id="PF15856">
    <property type="entry name" value="DUF4727"/>
    <property type="match status" value="1"/>
</dbReference>
<protein>
    <submittedName>
        <fullName evidence="3">Uncharacterized protein C22orf46 homolog</fullName>
    </submittedName>
</protein>
<feature type="compositionally biased region" description="Basic and acidic residues" evidence="1">
    <location>
        <begin position="410"/>
        <end position="420"/>
    </location>
</feature>
<feature type="compositionally biased region" description="Polar residues" evidence="1">
    <location>
        <begin position="249"/>
        <end position="265"/>
    </location>
</feature>
<feature type="compositionally biased region" description="Basic and acidic residues" evidence="1">
    <location>
        <begin position="352"/>
        <end position="367"/>
    </location>
</feature>
<feature type="compositionally biased region" description="Basic and acidic residues" evidence="1">
    <location>
        <begin position="550"/>
        <end position="567"/>
    </location>
</feature>